<proteinExistence type="inferred from homology"/>
<feature type="active site" evidence="6">
    <location>
        <position position="823"/>
    </location>
</feature>
<evidence type="ECO:0000256" key="5">
    <source>
        <dbReference type="PIRNR" id="PIRNR000197"/>
    </source>
</evidence>
<comment type="similarity">
    <text evidence="5">In the N-terminal section; belongs to the proline dehydrogenase family.</text>
</comment>
<protein>
    <recommendedName>
        <fullName evidence="5">Bifunctional protein PutA</fullName>
    </recommendedName>
    <domain>
        <recommendedName>
            <fullName evidence="5">Proline dehydrogenase</fullName>
            <ecNumber evidence="5">1.5.5.2</ecNumber>
        </recommendedName>
        <alternativeName>
            <fullName evidence="5">Proline oxidase</fullName>
        </alternativeName>
    </domain>
    <domain>
        <recommendedName>
            <fullName evidence="5">Delta-1-pyrroline-5-carboxylate dehydrogenase</fullName>
            <shortName evidence="5">P5C dehydrogenase</shortName>
            <ecNumber evidence="5">1.2.1.88</ecNumber>
        </recommendedName>
        <alternativeName>
            <fullName evidence="5">L-glutamate gamma-semialdehyde dehydrogenase</fullName>
        </alternativeName>
    </domain>
</protein>
<dbReference type="Gene3D" id="3.20.20.220">
    <property type="match status" value="1"/>
</dbReference>
<dbReference type="PATRIC" id="fig|1244869.3.peg.1238"/>
<comment type="function">
    <text evidence="5">Oxidizes proline to glutamate for use as a carbon and nitrogen source.</text>
</comment>
<dbReference type="PIRSF" id="PIRSF000197">
    <property type="entry name" value="Bifunct_PutA"/>
    <property type="match status" value="1"/>
</dbReference>
<dbReference type="eggNOG" id="COG4230">
    <property type="taxonomic scope" value="Bacteria"/>
</dbReference>
<evidence type="ECO:0000259" key="8">
    <source>
        <dbReference type="Pfam" id="PF01619"/>
    </source>
</evidence>
<evidence type="ECO:0000256" key="3">
    <source>
        <dbReference type="ARBA" id="ARBA00023027"/>
    </source>
</evidence>
<name>M3ADD7_9PROT</name>
<keyword evidence="11" id="KW-1185">Reference proteome</keyword>
<evidence type="ECO:0000313" key="10">
    <source>
        <dbReference type="EMBL" id="EME70793.1"/>
    </source>
</evidence>
<dbReference type="InterPro" id="IPR002872">
    <property type="entry name" value="Proline_DH_dom"/>
</dbReference>
<dbReference type="InterPro" id="IPR024082">
    <property type="entry name" value="PRODH_PutA_dom_II"/>
</dbReference>
<evidence type="ECO:0000259" key="9">
    <source>
        <dbReference type="Pfam" id="PF14850"/>
    </source>
</evidence>
<keyword evidence="5" id="KW-0274">FAD</keyword>
<dbReference type="EC" id="1.5.5.2" evidence="5"/>
<comment type="pathway">
    <text evidence="1 5">Amino-acid degradation; L-proline degradation into L-glutamate; L-glutamate from L-proline: step 2/2.</text>
</comment>
<dbReference type="InterPro" id="IPR016162">
    <property type="entry name" value="Ald_DH_N"/>
</dbReference>
<evidence type="ECO:0000256" key="1">
    <source>
        <dbReference type="ARBA" id="ARBA00004786"/>
    </source>
</evidence>
<feature type="domain" description="Aldehyde dehydrogenase" evidence="7">
    <location>
        <begin position="556"/>
        <end position="1009"/>
    </location>
</feature>
<reference evidence="10 11" key="1">
    <citation type="journal article" date="2014" name="Genome Announc.">
        <title>Draft Genome Sequence of Magnetospirillum sp. Strain SO-1, a Freshwater Magnetotactic Bacterium Isolated from the Ol'khovka River, Russia.</title>
        <authorList>
            <person name="Grouzdev D.S."/>
            <person name="Dziuba M.V."/>
            <person name="Sukhacheva M.S."/>
            <person name="Mardanov A.V."/>
            <person name="Beletskiy A.V."/>
            <person name="Kuznetsov B.B."/>
            <person name="Skryabin K.G."/>
        </authorList>
    </citation>
    <scope>NUCLEOTIDE SEQUENCE [LARGE SCALE GENOMIC DNA]</scope>
    <source>
        <strain evidence="10 11">SO-1</strain>
    </source>
</reference>
<dbReference type="InterPro" id="IPR016161">
    <property type="entry name" value="Ald_DH/histidinol_DH"/>
</dbReference>
<feature type="domain" description="Proline dehydrogenase PutA" evidence="9">
    <location>
        <begin position="66"/>
        <end position="175"/>
    </location>
</feature>
<dbReference type="STRING" id="1244869.H261_06164"/>
<dbReference type="NCBIfam" id="TIGR01238">
    <property type="entry name" value="D1pyr5carbox3"/>
    <property type="match status" value="1"/>
</dbReference>
<dbReference type="InterPro" id="IPR005933">
    <property type="entry name" value="PutA_C"/>
</dbReference>
<dbReference type="eggNOG" id="COG0506">
    <property type="taxonomic scope" value="Bacteria"/>
</dbReference>
<dbReference type="Pfam" id="PF01619">
    <property type="entry name" value="Pro_dh"/>
    <property type="match status" value="1"/>
</dbReference>
<dbReference type="GO" id="GO:0003700">
    <property type="term" value="F:DNA-binding transcription factor activity"/>
    <property type="evidence" value="ECO:0007669"/>
    <property type="project" value="InterPro"/>
</dbReference>
<comment type="catalytic activity">
    <reaction evidence="5">
        <text>L-proline + a quinone = (S)-1-pyrroline-5-carboxylate + a quinol + H(+)</text>
        <dbReference type="Rhea" id="RHEA:23784"/>
        <dbReference type="ChEBI" id="CHEBI:15378"/>
        <dbReference type="ChEBI" id="CHEBI:17388"/>
        <dbReference type="ChEBI" id="CHEBI:24646"/>
        <dbReference type="ChEBI" id="CHEBI:60039"/>
        <dbReference type="ChEBI" id="CHEBI:132124"/>
        <dbReference type="EC" id="1.5.5.2"/>
    </reaction>
</comment>
<keyword evidence="5" id="KW-0678">Repressor</keyword>
<dbReference type="GO" id="GO:0004657">
    <property type="term" value="F:proline dehydrogenase activity"/>
    <property type="evidence" value="ECO:0007669"/>
    <property type="project" value="UniProtKB-UniRule"/>
</dbReference>
<dbReference type="PANTHER" id="PTHR42862:SF1">
    <property type="entry name" value="DELTA-1-PYRROLINE-5-CARBOXYLATE DEHYDROGENASE 2, ISOFORM A-RELATED"/>
    <property type="match status" value="1"/>
</dbReference>
<comment type="cofactor">
    <cofactor evidence="5">
        <name>FAD</name>
        <dbReference type="ChEBI" id="CHEBI:57692"/>
    </cofactor>
</comment>
<dbReference type="InterPro" id="IPR050485">
    <property type="entry name" value="Proline_metab_enzyme"/>
</dbReference>
<feature type="active site" evidence="6">
    <location>
        <position position="789"/>
    </location>
</feature>
<dbReference type="Gene3D" id="3.40.309.10">
    <property type="entry name" value="Aldehyde Dehydrogenase, Chain A, domain 2"/>
    <property type="match status" value="1"/>
</dbReference>
<dbReference type="EC" id="1.2.1.88" evidence="5"/>
<evidence type="ECO:0000259" key="7">
    <source>
        <dbReference type="Pfam" id="PF00171"/>
    </source>
</evidence>
<dbReference type="PROSITE" id="PS00070">
    <property type="entry name" value="ALDEHYDE_DEHYDR_CYS"/>
    <property type="match status" value="1"/>
</dbReference>
<dbReference type="InterPro" id="IPR024089">
    <property type="entry name" value="PRODH_PutA_dom_I/II"/>
</dbReference>
<keyword evidence="5" id="KW-0804">Transcription</keyword>
<dbReference type="Gene3D" id="1.20.5.460">
    <property type="entry name" value="Single helix bin"/>
    <property type="match status" value="1"/>
</dbReference>
<dbReference type="InterPro" id="IPR016160">
    <property type="entry name" value="Ald_DH_CS_CYS"/>
</dbReference>
<dbReference type="Pfam" id="PF14850">
    <property type="entry name" value="Pro_dh-DNA_bdg"/>
    <property type="match status" value="1"/>
</dbReference>
<dbReference type="AlphaFoldDB" id="M3ADD7"/>
<evidence type="ECO:0000256" key="2">
    <source>
        <dbReference type="ARBA" id="ARBA00023002"/>
    </source>
</evidence>
<keyword evidence="5" id="KW-0285">Flavoprotein</keyword>
<dbReference type="GO" id="GO:0003677">
    <property type="term" value="F:DNA binding"/>
    <property type="evidence" value="ECO:0007669"/>
    <property type="project" value="UniProtKB-KW"/>
</dbReference>
<dbReference type="PANTHER" id="PTHR42862">
    <property type="entry name" value="DELTA-1-PYRROLINE-5-CARBOXYLATE DEHYDROGENASE 1, ISOFORM A-RELATED"/>
    <property type="match status" value="1"/>
</dbReference>
<dbReference type="EMBL" id="AONQ01000012">
    <property type="protein sequence ID" value="EME70793.1"/>
    <property type="molecule type" value="Genomic_DNA"/>
</dbReference>
<dbReference type="SUPFAM" id="SSF53720">
    <property type="entry name" value="ALDH-like"/>
    <property type="match status" value="1"/>
</dbReference>
<dbReference type="InterPro" id="IPR029041">
    <property type="entry name" value="FAD-linked_oxidoreductase-like"/>
</dbReference>
<keyword evidence="2 5" id="KW-0560">Oxidoreductase</keyword>
<comment type="pathway">
    <text evidence="5">Amino-acid degradation; L-proline degradation into L-glutamate; L-glutamate from L-proline: step 1/2.</text>
</comment>
<keyword evidence="5" id="KW-0642">Proline metabolism</keyword>
<dbReference type="FunFam" id="3.40.309.10:FF:000005">
    <property type="entry name" value="1-pyrroline-5-carboxylate dehydrogenase 1"/>
    <property type="match status" value="1"/>
</dbReference>
<dbReference type="GO" id="GO:0009898">
    <property type="term" value="C:cytoplasmic side of plasma membrane"/>
    <property type="evidence" value="ECO:0007669"/>
    <property type="project" value="TreeGrafter"/>
</dbReference>
<dbReference type="OrthoDB" id="9812625at2"/>
<dbReference type="UniPathway" id="UPA00261">
    <property type="reaction ID" value="UER00373"/>
</dbReference>
<dbReference type="Gene3D" id="3.40.605.10">
    <property type="entry name" value="Aldehyde Dehydrogenase, Chain A, domain 1"/>
    <property type="match status" value="1"/>
</dbReference>
<comment type="similarity">
    <text evidence="5">In the C-terminal section; belongs to the aldehyde dehydrogenase family.</text>
</comment>
<keyword evidence="5" id="KW-0238">DNA-binding</keyword>
<gene>
    <name evidence="10" type="ORF">H261_06164</name>
</gene>
<dbReference type="InterPro" id="IPR015590">
    <property type="entry name" value="Aldehyde_DH_dom"/>
</dbReference>
<comment type="catalytic activity">
    <reaction evidence="4 5">
        <text>L-glutamate 5-semialdehyde + NAD(+) + H2O = L-glutamate + NADH + 2 H(+)</text>
        <dbReference type="Rhea" id="RHEA:30235"/>
        <dbReference type="ChEBI" id="CHEBI:15377"/>
        <dbReference type="ChEBI" id="CHEBI:15378"/>
        <dbReference type="ChEBI" id="CHEBI:29985"/>
        <dbReference type="ChEBI" id="CHEBI:57540"/>
        <dbReference type="ChEBI" id="CHEBI:57945"/>
        <dbReference type="ChEBI" id="CHEBI:58066"/>
        <dbReference type="EC" id="1.2.1.88"/>
    </reaction>
</comment>
<dbReference type="GO" id="GO:0010133">
    <property type="term" value="P:L-proline catabolic process to L-glutamate"/>
    <property type="evidence" value="ECO:0007669"/>
    <property type="project" value="UniProtKB-UniRule"/>
</dbReference>
<keyword evidence="5" id="KW-0805">Transcription regulation</keyword>
<evidence type="ECO:0000313" key="11">
    <source>
        <dbReference type="Proteomes" id="UP000011744"/>
    </source>
</evidence>
<dbReference type="InterPro" id="IPR016163">
    <property type="entry name" value="Ald_DH_C"/>
</dbReference>
<dbReference type="SUPFAM" id="SSF51730">
    <property type="entry name" value="FAD-linked oxidoreductase"/>
    <property type="match status" value="1"/>
</dbReference>
<organism evidence="10 11">
    <name type="scientific">Paramagnetospirillum caucaseum</name>
    <dbReference type="NCBI Taxonomy" id="1244869"/>
    <lineage>
        <taxon>Bacteria</taxon>
        <taxon>Pseudomonadati</taxon>
        <taxon>Pseudomonadota</taxon>
        <taxon>Alphaproteobacteria</taxon>
        <taxon>Rhodospirillales</taxon>
        <taxon>Magnetospirillaceae</taxon>
        <taxon>Paramagnetospirillum</taxon>
    </lineage>
</organism>
<evidence type="ECO:0000256" key="6">
    <source>
        <dbReference type="PIRSR" id="PIRSR000197-1"/>
    </source>
</evidence>
<dbReference type="CDD" id="cd07125">
    <property type="entry name" value="ALDH_PutA-P5CDH"/>
    <property type="match status" value="1"/>
</dbReference>
<evidence type="ECO:0000256" key="4">
    <source>
        <dbReference type="ARBA" id="ARBA00048142"/>
    </source>
</evidence>
<dbReference type="NCBIfam" id="NF008869">
    <property type="entry name" value="PRK11904.1"/>
    <property type="match status" value="1"/>
</dbReference>
<keyword evidence="3 5" id="KW-0520">NAD</keyword>
<dbReference type="InterPro" id="IPR025703">
    <property type="entry name" value="Bifunct_PutA"/>
</dbReference>
<comment type="caution">
    <text evidence="10">The sequence shown here is derived from an EMBL/GenBank/DDBJ whole genome shotgun (WGS) entry which is preliminary data.</text>
</comment>
<dbReference type="SUPFAM" id="SSF81935">
    <property type="entry name" value="N-terminal domain of bifunctional PutA protein"/>
    <property type="match status" value="1"/>
</dbReference>
<dbReference type="GO" id="GO:0003842">
    <property type="term" value="F:L-glutamate gamma-semialdehyde dehydrogenase activity"/>
    <property type="evidence" value="ECO:0007669"/>
    <property type="project" value="UniProtKB-UniRule"/>
</dbReference>
<sequence>MILDQPLPAPDAERQAIHLAAGRGEAELVAGLAAAIPLEEEARRRVVNHAVRLVDGARRNRHSLGLDGLLNEYRLSTREGVVLMCLAEALLRIPDDRTADLLIKDKIGSADWDGHLGHSPSMFVNASTWALMLGDRLLHLDEDGFATLSRLAGRLGEAVVRQALRRAMGLMGRQFVMGRTIAEALDHARPWEAKGYRHSFDMLGEAARCEETAQDYVRAYAGAIEALGRAAKGVGPIAGPGISVKLSALHPRFEMAQRRRVMAELVPRLGDLCRRARDAGIGLTVDAEEADRLEISLDVIEAVLADPALDGWNGFGMAVQAYQKRARPVIAWAGALAARRRQRLMIRLVKGAYWDGEVKRAQERGLDGFPVFTAKEATDVSYLACAADLLARPELFHPQFATHNAHTAAAIAEMTGGPGDWEFQRLHGMGEALYAQVVPEFACRTYAPVGSYQELLPYLVRRLLENGANSSFVSRLADEEIPAHVVAADPLAALGRIAPQGVVEPAALFGPGRRNSGGLDLTSALVLADLDLALAAASTFERAVPVIGGEEKGDGTASPVLDPADHRRVVGEVVEASPAEVEAALTAAGAAFPPWDDLGGEKRAEILDEAAGRLEAERARFMALAIREAGKTIPDALAEVREAIDFLRFYAAEARSRFAGPVRLPGPVGESNELMLGGRGVFACISPWNFPLAIFMGQVAAALAAGNTVVAKPAPQTPLMAAAAVRLLHAAGVPPQALHLLPGGPFVGEALASSPLVDGIAFTGSTATARHINRLRAAMDGPLGPLIAETGGLNAMIVDSSALPEQVVGDCLESAFRSAGQRCSALRIAFIQREAWSRIEPLLKGAMAELSLGDPALLSTDVGPVIDEGARQRLLAHGGRLRHAGRAIAQAPMPAACRVGTFFAPMAYQLENLDLLRSEVFGPILHVVPWEAGHLDKVLDAVAATAYGLTLGIHSRIDATIAQVVARARIGNIYVNRTMIGAVVGSQPFGGLGLSGTGAKAGGPNTLIRYGVERCLSVNTAAAGGDAALMAGPQRDKTK</sequence>
<dbReference type="RefSeq" id="WP_008615480.1">
    <property type="nucleotide sequence ID" value="NZ_AONQ01000012.1"/>
</dbReference>
<dbReference type="Proteomes" id="UP000011744">
    <property type="component" value="Unassembled WGS sequence"/>
</dbReference>
<feature type="domain" description="Proline dehydrogenase" evidence="8">
    <location>
        <begin position="185"/>
        <end position="475"/>
    </location>
</feature>
<dbReference type="Pfam" id="PF00171">
    <property type="entry name" value="Aldedh"/>
    <property type="match status" value="1"/>
</dbReference>
<accession>M3ADD7</accession>